<feature type="transmembrane region" description="Helical" evidence="6">
    <location>
        <begin position="7"/>
        <end position="27"/>
    </location>
</feature>
<dbReference type="GO" id="GO:0015179">
    <property type="term" value="F:L-amino acid transmembrane transporter activity"/>
    <property type="evidence" value="ECO:0007669"/>
    <property type="project" value="TreeGrafter"/>
</dbReference>
<sequence length="527" mass="57734">MIILTNSLVAISVILYQVCIFSISSSFNNDSSATLLPSAPSTLDTVVATSLENNGNRYGTMIDNIETAASVEALQADRPGYGTTSTTGSCMNLVNAMMGSGIMGLPLALRLCGLWMGLLCSVVIAILTGIAMQLLVLAGIRCGQYTMADLARVSLLGIWGSHLVNFLLVFHTAGTAVSYYILLGDMLPELFDNYNITWLADRRVAVVAFGLTCTLPLCLPRSIAPLVKWSTLNVMLLPIVLTCVFIRMPVYATTSSSIFEWTWPSSINNLFQGLAILGLSFGCSQNVFGVYLSQRDQQPSQFLLANTSSVLIGYIINLTFAIMGFLCFGDNVKANVLLNFPRDDPIINVVRLLLGIFMIFTIPMSIYPCRESLQKLLGYNVNGRIPTNTEHYVTTIVIFATVLLLGATITELGKVFAVIGGFSTTALGLLLPGAAYTALFLPELIMRDKIKKEDDNNALIEELPTMHAGETHHHHRYQKQQSKNDNLLDHDTLIKYQSSGSWFLILISLILIIISIPIMWYAIRDAL</sequence>
<gene>
    <name evidence="8" type="ORF">INT45_002147</name>
</gene>
<feature type="transmembrane region" description="Helical" evidence="6">
    <location>
        <begin position="202"/>
        <end position="219"/>
    </location>
</feature>
<feature type="transmembrane region" description="Helical" evidence="6">
    <location>
        <begin position="270"/>
        <end position="291"/>
    </location>
</feature>
<dbReference type="Pfam" id="PF01490">
    <property type="entry name" value="Aa_trans"/>
    <property type="match status" value="1"/>
</dbReference>
<keyword evidence="4 6" id="KW-1133">Transmembrane helix</keyword>
<evidence type="ECO:0000256" key="3">
    <source>
        <dbReference type="ARBA" id="ARBA00022692"/>
    </source>
</evidence>
<keyword evidence="5 6" id="KW-0472">Membrane</keyword>
<accession>A0A8H7SCQ6</accession>
<feature type="transmembrane region" description="Helical" evidence="6">
    <location>
        <begin position="303"/>
        <end position="326"/>
    </location>
</feature>
<dbReference type="OrthoDB" id="28208at2759"/>
<evidence type="ECO:0000313" key="8">
    <source>
        <dbReference type="EMBL" id="KAG2227909.1"/>
    </source>
</evidence>
<dbReference type="EMBL" id="JAEPRB010000004">
    <property type="protein sequence ID" value="KAG2227909.1"/>
    <property type="molecule type" value="Genomic_DNA"/>
</dbReference>
<name>A0A8H7SCQ6_9FUNG</name>
<evidence type="ECO:0000256" key="6">
    <source>
        <dbReference type="SAM" id="Phobius"/>
    </source>
</evidence>
<comment type="similarity">
    <text evidence="2">Belongs to the amino acid/polyamine transporter 2 family.</text>
</comment>
<keyword evidence="3 6" id="KW-0812">Transmembrane</keyword>
<feature type="transmembrane region" description="Helical" evidence="6">
    <location>
        <begin position="113"/>
        <end position="137"/>
    </location>
</feature>
<keyword evidence="9" id="KW-1185">Reference proteome</keyword>
<feature type="transmembrane region" description="Helical" evidence="6">
    <location>
        <begin position="502"/>
        <end position="523"/>
    </location>
</feature>
<comment type="subcellular location">
    <subcellularLocation>
        <location evidence="1">Membrane</location>
        <topology evidence="1">Multi-pass membrane protein</topology>
    </subcellularLocation>
</comment>
<feature type="transmembrane region" description="Helical" evidence="6">
    <location>
        <begin position="231"/>
        <end position="250"/>
    </location>
</feature>
<evidence type="ECO:0000256" key="4">
    <source>
        <dbReference type="ARBA" id="ARBA00022989"/>
    </source>
</evidence>
<dbReference type="Proteomes" id="UP000646827">
    <property type="component" value="Unassembled WGS sequence"/>
</dbReference>
<protein>
    <recommendedName>
        <fullName evidence="7">Amino acid transporter transmembrane domain-containing protein</fullName>
    </recommendedName>
</protein>
<feature type="domain" description="Amino acid transporter transmembrane" evidence="7">
    <location>
        <begin position="83"/>
        <end position="447"/>
    </location>
</feature>
<proteinExistence type="inferred from homology"/>
<dbReference type="GO" id="GO:0016020">
    <property type="term" value="C:membrane"/>
    <property type="evidence" value="ECO:0007669"/>
    <property type="project" value="UniProtKB-SubCell"/>
</dbReference>
<evidence type="ECO:0000256" key="1">
    <source>
        <dbReference type="ARBA" id="ARBA00004141"/>
    </source>
</evidence>
<dbReference type="AlphaFoldDB" id="A0A8H7SCQ6"/>
<comment type="caution">
    <text evidence="8">The sequence shown here is derived from an EMBL/GenBank/DDBJ whole genome shotgun (WGS) entry which is preliminary data.</text>
</comment>
<evidence type="ECO:0000256" key="2">
    <source>
        <dbReference type="ARBA" id="ARBA00008066"/>
    </source>
</evidence>
<evidence type="ECO:0000256" key="5">
    <source>
        <dbReference type="ARBA" id="ARBA00023136"/>
    </source>
</evidence>
<feature type="transmembrane region" description="Helical" evidence="6">
    <location>
        <begin position="346"/>
        <end position="369"/>
    </location>
</feature>
<feature type="transmembrane region" description="Helical" evidence="6">
    <location>
        <begin position="390"/>
        <end position="409"/>
    </location>
</feature>
<feature type="transmembrane region" description="Helical" evidence="6">
    <location>
        <begin position="158"/>
        <end position="182"/>
    </location>
</feature>
<dbReference type="PANTHER" id="PTHR22950">
    <property type="entry name" value="AMINO ACID TRANSPORTER"/>
    <property type="match status" value="1"/>
</dbReference>
<dbReference type="InterPro" id="IPR013057">
    <property type="entry name" value="AA_transpt_TM"/>
</dbReference>
<evidence type="ECO:0000259" key="7">
    <source>
        <dbReference type="Pfam" id="PF01490"/>
    </source>
</evidence>
<feature type="transmembrane region" description="Helical" evidence="6">
    <location>
        <begin position="415"/>
        <end position="441"/>
    </location>
</feature>
<reference evidence="8 9" key="1">
    <citation type="submission" date="2020-12" db="EMBL/GenBank/DDBJ databases">
        <title>Metabolic potential, ecology and presence of endohyphal bacteria is reflected in genomic diversity of Mucoromycotina.</title>
        <authorList>
            <person name="Muszewska A."/>
            <person name="Okrasinska A."/>
            <person name="Steczkiewicz K."/>
            <person name="Drgas O."/>
            <person name="Orlowska M."/>
            <person name="Perlinska-Lenart U."/>
            <person name="Aleksandrzak-Piekarczyk T."/>
            <person name="Szatraj K."/>
            <person name="Zielenkiewicz U."/>
            <person name="Pilsyk S."/>
            <person name="Malc E."/>
            <person name="Mieczkowski P."/>
            <person name="Kruszewska J.S."/>
            <person name="Biernat P."/>
            <person name="Pawlowska J."/>
        </authorList>
    </citation>
    <scope>NUCLEOTIDE SEQUENCE [LARGE SCALE GENOMIC DNA]</scope>
    <source>
        <strain evidence="8 9">CBS 142.35</strain>
    </source>
</reference>
<organism evidence="8 9">
    <name type="scientific">Circinella minor</name>
    <dbReference type="NCBI Taxonomy" id="1195481"/>
    <lineage>
        <taxon>Eukaryota</taxon>
        <taxon>Fungi</taxon>
        <taxon>Fungi incertae sedis</taxon>
        <taxon>Mucoromycota</taxon>
        <taxon>Mucoromycotina</taxon>
        <taxon>Mucoromycetes</taxon>
        <taxon>Mucorales</taxon>
        <taxon>Lichtheimiaceae</taxon>
        <taxon>Circinella</taxon>
    </lineage>
</organism>
<evidence type="ECO:0000313" key="9">
    <source>
        <dbReference type="Proteomes" id="UP000646827"/>
    </source>
</evidence>